<dbReference type="Proteomes" id="UP000673552">
    <property type="component" value="Unassembled WGS sequence"/>
</dbReference>
<feature type="region of interest" description="Disordered" evidence="1">
    <location>
        <begin position="402"/>
        <end position="421"/>
    </location>
</feature>
<keyword evidence="3" id="KW-1185">Reference proteome</keyword>
<reference evidence="3" key="1">
    <citation type="journal article" date="2021" name="Microbiol. Resour. Announc.">
        <title>LGAAP: Leishmaniinae Genome Assembly and Annotation Pipeline.</title>
        <authorList>
            <person name="Almutairi H."/>
            <person name="Urbaniak M.D."/>
            <person name="Bates M.D."/>
            <person name="Jariyapan N."/>
            <person name="Kwakye-Nuako G."/>
            <person name="Thomaz-Soccol V."/>
            <person name="Al-Salem W.S."/>
            <person name="Dillon R.J."/>
            <person name="Bates P.A."/>
            <person name="Gatherer D."/>
        </authorList>
    </citation>
    <scope>NUCLEOTIDE SEQUENCE [LARGE SCALE GENOMIC DNA]</scope>
</reference>
<feature type="compositionally biased region" description="Low complexity" evidence="1">
    <location>
        <begin position="515"/>
        <end position="534"/>
    </location>
</feature>
<proteinExistence type="predicted"/>
<dbReference type="AlphaFoldDB" id="A0A836H5I9"/>
<gene>
    <name evidence="2" type="ORF">LSCM1_01405</name>
</gene>
<protein>
    <submittedName>
        <fullName evidence="2">Uncharacterized protein</fullName>
    </submittedName>
</protein>
<evidence type="ECO:0000313" key="3">
    <source>
        <dbReference type="Proteomes" id="UP000673552"/>
    </source>
</evidence>
<comment type="caution">
    <text evidence="2">The sequence shown here is derived from an EMBL/GenBank/DDBJ whole genome shotgun (WGS) entry which is preliminary data.</text>
</comment>
<reference evidence="3" key="2">
    <citation type="journal article" date="2021" name="Sci. Data">
        <title>Chromosome-scale genome sequencing, assembly and annotation of six genomes from subfamily Leishmaniinae.</title>
        <authorList>
            <person name="Almutairi H."/>
            <person name="Urbaniak M.D."/>
            <person name="Bates M.D."/>
            <person name="Jariyapan N."/>
            <person name="Kwakye-Nuako G."/>
            <person name="Thomaz Soccol V."/>
            <person name="Al-Salem W.S."/>
            <person name="Dillon R.J."/>
            <person name="Bates P.A."/>
            <person name="Gatherer D."/>
        </authorList>
    </citation>
    <scope>NUCLEOTIDE SEQUENCE [LARGE SCALE GENOMIC DNA]</scope>
</reference>
<name>A0A836H5I9_9TRYP</name>
<accession>A0A836H5I9</accession>
<feature type="region of interest" description="Disordered" evidence="1">
    <location>
        <begin position="236"/>
        <end position="256"/>
    </location>
</feature>
<feature type="region of interest" description="Disordered" evidence="1">
    <location>
        <begin position="515"/>
        <end position="582"/>
    </location>
</feature>
<dbReference type="KEGG" id="lmat:92511533"/>
<feature type="region of interest" description="Disordered" evidence="1">
    <location>
        <begin position="302"/>
        <end position="329"/>
    </location>
</feature>
<feature type="region of interest" description="Disordered" evidence="1">
    <location>
        <begin position="196"/>
        <end position="217"/>
    </location>
</feature>
<dbReference type="GeneID" id="92511533"/>
<sequence>MESSSFLGASMASLRPASSFAPTHGRPREVEAEKKYSGLLVAHECGTPLSPFERAGAVAREQSVCLDKTANSFMLDSPQNPCSSAIRASPTTATSMDVMLRQQQSMMELAGFSLTPERRQSGMFIEESEAPAREGKRGQTRAPLPCLPSIPHRSHLKAHARMLSPVGSSTPEGRRHENKTQQFFRLAHERKTQRIRLREQQQRQQQPEEGCCGVAEPHTHARGDAFNAEYETPDACVAPVPETDSVRRRNGSGADAMAAFNSPPTQLPAHTSRGSFVISSVTSLHRETPLPKSMMAVSLHGKQQPSPLSLPKTDECDLSTPPQWEPLPAVPTMRGWGGEEFGGPYPFRELFKAAHTSVRGSWESSSYCGAECIPGEQREWMGVCPARDFKYARSPNWTNLDAMDGDASASQTPEHYASEEATEGEQSLLFLDVDDTCVSAHVLPPLAATASLQVVRDALCSHHAERKATPPAPPLGRPSVLATASTSHVPREVVGKGLFTCSPCLTASASFASSSCSSSARSSGSATSSSRSLSTPKRLPDVTAARPLSGPRRTSPQRVCSGHKVIRDDASSDGEPSNGIQRHADRFATATLVTLPRKAVKQRFFDRFSALKEMLRRKSLP</sequence>
<feature type="region of interest" description="Disordered" evidence="1">
    <location>
        <begin position="129"/>
        <end position="150"/>
    </location>
</feature>
<dbReference type="OrthoDB" id="267480at2759"/>
<evidence type="ECO:0000313" key="2">
    <source>
        <dbReference type="EMBL" id="KAG5471326.1"/>
    </source>
</evidence>
<dbReference type="EMBL" id="JAFEUZ010000031">
    <property type="protein sequence ID" value="KAG5471326.1"/>
    <property type="molecule type" value="Genomic_DNA"/>
</dbReference>
<dbReference type="RefSeq" id="XP_067176300.1">
    <property type="nucleotide sequence ID" value="XM_067319021.1"/>
</dbReference>
<organism evidence="2 3">
    <name type="scientific">Leishmania martiniquensis</name>
    <dbReference type="NCBI Taxonomy" id="1580590"/>
    <lineage>
        <taxon>Eukaryota</taxon>
        <taxon>Discoba</taxon>
        <taxon>Euglenozoa</taxon>
        <taxon>Kinetoplastea</taxon>
        <taxon>Metakinetoplastina</taxon>
        <taxon>Trypanosomatida</taxon>
        <taxon>Trypanosomatidae</taxon>
        <taxon>Leishmaniinae</taxon>
        <taxon>Leishmania</taxon>
    </lineage>
</organism>
<dbReference type="SMR" id="A0A836H5I9"/>
<evidence type="ECO:0000256" key="1">
    <source>
        <dbReference type="SAM" id="MobiDB-lite"/>
    </source>
</evidence>